<evidence type="ECO:0000313" key="2">
    <source>
        <dbReference type="Proteomes" id="UP001075461"/>
    </source>
</evidence>
<proteinExistence type="predicted"/>
<evidence type="ECO:0000313" key="1">
    <source>
        <dbReference type="EMBL" id="MCZ6162424.1"/>
    </source>
</evidence>
<organism evidence="1 2">
    <name type="scientific">Campylobacter ureolyticus</name>
    <dbReference type="NCBI Taxonomy" id="827"/>
    <lineage>
        <taxon>Bacteria</taxon>
        <taxon>Pseudomonadati</taxon>
        <taxon>Campylobacterota</taxon>
        <taxon>Epsilonproteobacteria</taxon>
        <taxon>Campylobacterales</taxon>
        <taxon>Campylobacteraceae</taxon>
        <taxon>Campylobacter</taxon>
    </lineage>
</organism>
<sequence length="85" mass="10455">MKQEDSFKNFFKEQIKEVIQNYIKENPNRQRQDLYDYLNEHYDLNLTAYDYDGGSDYAKVALNTEKWEYDYVVDKVFEELKKKYS</sequence>
<protein>
    <submittedName>
        <fullName evidence="1">Uncharacterized protein</fullName>
    </submittedName>
</protein>
<dbReference type="RefSeq" id="WP_269480657.1">
    <property type="nucleotide sequence ID" value="NZ_JAPXGH010000011.1"/>
</dbReference>
<name>A0A9Q4KTB3_9BACT</name>
<reference evidence="1" key="1">
    <citation type="submission" date="2022-12" db="EMBL/GenBank/DDBJ databases">
        <title>Species Delineation and Comparative Genomics within the Campylobacter ureolyticus Complex.</title>
        <authorList>
            <person name="Maki J."/>
            <person name="Howard M."/>
            <person name="Connelly S."/>
            <person name="Hardy D.J."/>
            <person name="Cameron A."/>
        </authorList>
    </citation>
    <scope>NUCLEOTIDE SEQUENCE</scope>
    <source>
        <strain evidence="1">URMC_786</strain>
    </source>
</reference>
<dbReference type="Proteomes" id="UP001075461">
    <property type="component" value="Unassembled WGS sequence"/>
</dbReference>
<gene>
    <name evidence="1" type="ORF">O6B92_08800</name>
</gene>
<comment type="caution">
    <text evidence="1">The sequence shown here is derived from an EMBL/GenBank/DDBJ whole genome shotgun (WGS) entry which is preliminary data.</text>
</comment>
<dbReference type="EMBL" id="JAPXGP010000008">
    <property type="protein sequence ID" value="MCZ6162424.1"/>
    <property type="molecule type" value="Genomic_DNA"/>
</dbReference>
<accession>A0A9Q4KTB3</accession>
<dbReference type="AlphaFoldDB" id="A0A9Q4KTB3"/>